<evidence type="ECO:0000313" key="5">
    <source>
        <dbReference type="EMBL" id="TGZ36875.1"/>
    </source>
</evidence>
<dbReference type="InterPro" id="IPR036322">
    <property type="entry name" value="WD40_repeat_dom_sf"/>
</dbReference>
<dbReference type="InterPro" id="IPR052640">
    <property type="entry name" value="Gemin-5"/>
</dbReference>
<dbReference type="InterPro" id="IPR056421">
    <property type="entry name" value="TPR_GEMI5"/>
</dbReference>
<dbReference type="Pfam" id="PF23770">
    <property type="entry name" value="Beta-prop_RIG_1st"/>
    <property type="match status" value="1"/>
</dbReference>
<accession>A0A4S2JKZ0</accession>
<dbReference type="Gene3D" id="2.130.10.10">
    <property type="entry name" value="YVTN repeat-like/Quinoprotein amine dehydrogenase"/>
    <property type="match status" value="3"/>
</dbReference>
<feature type="non-terminal residue" evidence="5">
    <location>
        <position position="1"/>
    </location>
</feature>
<gene>
    <name evidence="5" type="ORF">DBV15_06164</name>
</gene>
<comment type="caution">
    <text evidence="5">The sequence shown here is derived from an EMBL/GenBank/DDBJ whole genome shotgun (WGS) entry which is preliminary data.</text>
</comment>
<dbReference type="InterPro" id="IPR001680">
    <property type="entry name" value="WD40_rpt"/>
</dbReference>
<sequence length="1272" mass="143284">LLYVAHIPAEYCSRLASIVGIQRDRMNEVTLPPSPNWYLSNVLACSSRGTVAWGARNFIVIAKPKEDNVMQYSIIKDYFKDKVTALAFCPKLENSDSPELLICGGDDNKARVWNVDTLELLVEFPFAEGSKLIVGVDWSAKDSNLACAVNSDGLLMYCNIQYQTCKIVPLGKLTATCLACCPHDSGLVAIGTKSGLVYIVQKETILYKMRGHNEDIVSLSWCPSDMNVLNGGNKRDLLLASGAKDRSVFIWRAGRDGRYETVIHLPSTPIMAVSHKSKLSGTNGTWIAVCWAKPNICLLYTSRCEGCLEFSWKSDLCLATALENGSIIFYDQKLRKRGNSIHILRAMVNCLAWHPESTMADKCMSPIANYLAVASDTCSIMVFDMSKLIKELEATGAEDVIDNDDDSQQRTMHRMVATLNGHSEKVVCLAWSPHFSGHLVSAGRDGRYETVIHLPSTPIMAVSHKSKLSGTNGTWIAVCWAKPNMLLTSSLWGELLSWDLSSNKDKPEYKLFHTFHNRGLFSIATVPKYDAISDDLKTDSELRVWSLAQDRWVICCKRDSDPTKSAILEHKIPTQGGFVYCMSACPIDTSRIAFGAGDMMLRLWNLSEPHATTFDVVMHWQKIKGKIRAVSWSPEDESTIAFGTGEGRVGVWNVEKQELMGTYVGHDGPVLCCMWSPLKPQLIMTGSSDFTLHMWNYTLPAQSPKQLSDIKAIKRKHKQQKKSTKNKTDDLESNSTIPANQPAEVASTKLQVPPPKKKERKSYFSTYNKVISDKSQILNFIKSDIRSNHIEEDDAITKSSLFCEKKEDLLTLISNEKLTQDNSDVVTEMDMWCDDLKNNLISAAKDHQLNDFLVSLAPNVSAKVWKEMCEAYAHQLVIQNNPEKAVSYLLAVHKIYEAIEVFINAKMFKEAYALARCKLDAADTFLNKILESWAEWATYKGQLEQAAQCHVKLGYFDKAAKVLSRRKDIHCLEVASELAFLSGDEGYGTSLATELGMMRMWLEGKESIGMLQALEEKFGFSYYGALRKKDDTNIVFKNLTNDKVMQINISYQIAMAATCDTKEMRLKYLTMALGNVHEFENRATKCGVTIKEGFFTHVLTKLDTKKPTDEDSIYAKSNYPVSQSIRAYLCIGLLNWLSKYLEELSIEEETQFVQLMLDLLDDTINETTLSHQIKISKHNQLEDKLMAFAAETKDEIQNGDYRNIEEEAEKLKLDINKFNEERVCIPNPNIVFHKACLIADRLKDSDKLLQFLEELRKEVKKFGMEQSLSENL</sequence>
<feature type="compositionally biased region" description="Basic residues" evidence="2">
    <location>
        <begin position="716"/>
        <end position="725"/>
    </location>
</feature>
<organism evidence="5 6">
    <name type="scientific">Temnothorax longispinosus</name>
    <dbReference type="NCBI Taxonomy" id="300112"/>
    <lineage>
        <taxon>Eukaryota</taxon>
        <taxon>Metazoa</taxon>
        <taxon>Ecdysozoa</taxon>
        <taxon>Arthropoda</taxon>
        <taxon>Hexapoda</taxon>
        <taxon>Insecta</taxon>
        <taxon>Pterygota</taxon>
        <taxon>Neoptera</taxon>
        <taxon>Endopterygota</taxon>
        <taxon>Hymenoptera</taxon>
        <taxon>Apocrita</taxon>
        <taxon>Aculeata</taxon>
        <taxon>Formicoidea</taxon>
        <taxon>Formicidae</taxon>
        <taxon>Myrmicinae</taxon>
        <taxon>Temnothorax</taxon>
    </lineage>
</organism>
<feature type="region of interest" description="Disordered" evidence="2">
    <location>
        <begin position="716"/>
        <end position="758"/>
    </location>
</feature>
<dbReference type="InterPro" id="IPR056432">
    <property type="entry name" value="Beta-prop_GEMI5_1st"/>
</dbReference>
<feature type="domain" description="Gem-associated protein 5 first beta-propeller" evidence="3">
    <location>
        <begin position="150"/>
        <end position="222"/>
    </location>
</feature>
<dbReference type="GO" id="GO:0003730">
    <property type="term" value="F:mRNA 3'-UTR binding"/>
    <property type="evidence" value="ECO:0007669"/>
    <property type="project" value="TreeGrafter"/>
</dbReference>
<name>A0A4S2JKZ0_9HYME</name>
<dbReference type="InterPro" id="IPR015943">
    <property type="entry name" value="WD40/YVTN_repeat-like_dom_sf"/>
</dbReference>
<dbReference type="PANTHER" id="PTHR46362:SF1">
    <property type="entry name" value="GEM-ASSOCIATED PROTEIN 5"/>
    <property type="match status" value="1"/>
</dbReference>
<evidence type="ECO:0000259" key="3">
    <source>
        <dbReference type="Pfam" id="PF23770"/>
    </source>
</evidence>
<evidence type="ECO:0000313" key="6">
    <source>
        <dbReference type="Proteomes" id="UP000310200"/>
    </source>
</evidence>
<dbReference type="GO" id="GO:0000387">
    <property type="term" value="P:spliceosomal snRNP assembly"/>
    <property type="evidence" value="ECO:0007669"/>
    <property type="project" value="TreeGrafter"/>
</dbReference>
<dbReference type="Proteomes" id="UP000310200">
    <property type="component" value="Unassembled WGS sequence"/>
</dbReference>
<dbReference type="GO" id="GO:0032797">
    <property type="term" value="C:SMN complex"/>
    <property type="evidence" value="ECO:0007669"/>
    <property type="project" value="TreeGrafter"/>
</dbReference>
<feature type="domain" description="Gem-associated protein 5 TPR" evidence="4">
    <location>
        <begin position="801"/>
        <end position="995"/>
    </location>
</feature>
<proteinExistence type="predicted"/>
<keyword evidence="6" id="KW-1185">Reference proteome</keyword>
<dbReference type="Pfam" id="PF23774">
    <property type="entry name" value="TPR_GEMI5"/>
    <property type="match status" value="1"/>
</dbReference>
<protein>
    <submittedName>
        <fullName evidence="5">Gem-associated protein 5</fullName>
    </submittedName>
</protein>
<dbReference type="GO" id="GO:0005634">
    <property type="term" value="C:nucleus"/>
    <property type="evidence" value="ECO:0007669"/>
    <property type="project" value="TreeGrafter"/>
</dbReference>
<evidence type="ECO:0000256" key="1">
    <source>
        <dbReference type="PROSITE-ProRule" id="PRU00221"/>
    </source>
</evidence>
<dbReference type="Pfam" id="PF00400">
    <property type="entry name" value="WD40"/>
    <property type="match status" value="3"/>
</dbReference>
<dbReference type="SUPFAM" id="SSF50978">
    <property type="entry name" value="WD40 repeat-like"/>
    <property type="match status" value="2"/>
</dbReference>
<keyword evidence="1" id="KW-0853">WD repeat</keyword>
<dbReference type="PROSITE" id="PS50294">
    <property type="entry name" value="WD_REPEATS_REGION"/>
    <property type="match status" value="1"/>
</dbReference>
<dbReference type="EMBL" id="QBLH01003666">
    <property type="protein sequence ID" value="TGZ36875.1"/>
    <property type="molecule type" value="Genomic_DNA"/>
</dbReference>
<dbReference type="PROSITE" id="PS50082">
    <property type="entry name" value="WD_REPEATS_2"/>
    <property type="match status" value="1"/>
</dbReference>
<dbReference type="AlphaFoldDB" id="A0A4S2JKZ0"/>
<reference evidence="5 6" key="1">
    <citation type="journal article" date="2019" name="Philos. Trans. R. Soc. Lond., B, Biol. Sci.">
        <title>Ant behaviour and brain gene expression of defending hosts depend on the ecological success of the intruding social parasite.</title>
        <authorList>
            <person name="Kaur R."/>
            <person name="Stoldt M."/>
            <person name="Jongepier E."/>
            <person name="Feldmeyer B."/>
            <person name="Menzel F."/>
            <person name="Bornberg-Bauer E."/>
            <person name="Foitzik S."/>
        </authorList>
    </citation>
    <scope>NUCLEOTIDE SEQUENCE [LARGE SCALE GENOMIC DNA]</scope>
    <source>
        <tissue evidence="5">Whole body</tissue>
    </source>
</reference>
<dbReference type="SMART" id="SM00320">
    <property type="entry name" value="WD40"/>
    <property type="match status" value="9"/>
</dbReference>
<evidence type="ECO:0000256" key="2">
    <source>
        <dbReference type="SAM" id="MobiDB-lite"/>
    </source>
</evidence>
<dbReference type="STRING" id="300112.A0A4S2JKZ0"/>
<feature type="repeat" description="WD" evidence="1">
    <location>
        <begin position="663"/>
        <end position="696"/>
    </location>
</feature>
<dbReference type="PANTHER" id="PTHR46362">
    <property type="entry name" value="GEM-ASSOCIATED PROTEIN 5"/>
    <property type="match status" value="1"/>
</dbReference>
<evidence type="ECO:0000259" key="4">
    <source>
        <dbReference type="Pfam" id="PF23774"/>
    </source>
</evidence>